<gene>
    <name evidence="2" type="ORF">HG543_28345</name>
</gene>
<name>A0A848LLQ8_9BACT</name>
<feature type="signal peptide" evidence="1">
    <location>
        <begin position="1"/>
        <end position="23"/>
    </location>
</feature>
<proteinExistence type="predicted"/>
<sequence>MKTKSLMYALGLMATVSAPVAAAVDCPSNYTSLQVRVQPNTSTAWTTSLTVLNGTNVHIGVFYNGWGTTVANGSVDLYAIEGSLAIPISTGWDIWWKPSRASRWSFQAFCHGRALSSDIATVTWN</sequence>
<organism evidence="2 3">
    <name type="scientific">Pyxidicoccus fallax</name>
    <dbReference type="NCBI Taxonomy" id="394095"/>
    <lineage>
        <taxon>Bacteria</taxon>
        <taxon>Pseudomonadati</taxon>
        <taxon>Myxococcota</taxon>
        <taxon>Myxococcia</taxon>
        <taxon>Myxococcales</taxon>
        <taxon>Cystobacterineae</taxon>
        <taxon>Myxococcaceae</taxon>
        <taxon>Pyxidicoccus</taxon>
    </lineage>
</organism>
<dbReference type="Proteomes" id="UP000518300">
    <property type="component" value="Unassembled WGS sequence"/>
</dbReference>
<keyword evidence="1" id="KW-0732">Signal</keyword>
<reference evidence="2 3" key="1">
    <citation type="submission" date="2020-04" db="EMBL/GenBank/DDBJ databases">
        <title>Draft genome of Pyxidicoccus fallax type strain.</title>
        <authorList>
            <person name="Whitworth D.E."/>
        </authorList>
    </citation>
    <scope>NUCLEOTIDE SEQUENCE [LARGE SCALE GENOMIC DNA]</scope>
    <source>
        <strain evidence="2 3">DSM 14698</strain>
    </source>
</reference>
<feature type="chain" id="PRO_5032327861" evidence="1">
    <location>
        <begin position="24"/>
        <end position="125"/>
    </location>
</feature>
<accession>A0A848LLQ8</accession>
<dbReference type="RefSeq" id="WP_169348010.1">
    <property type="nucleotide sequence ID" value="NZ_JABBJJ010000152.1"/>
</dbReference>
<dbReference type="AlphaFoldDB" id="A0A848LLQ8"/>
<evidence type="ECO:0000313" key="3">
    <source>
        <dbReference type="Proteomes" id="UP000518300"/>
    </source>
</evidence>
<protein>
    <submittedName>
        <fullName evidence="2">Uncharacterized protein</fullName>
    </submittedName>
</protein>
<evidence type="ECO:0000313" key="2">
    <source>
        <dbReference type="EMBL" id="NMO18745.1"/>
    </source>
</evidence>
<evidence type="ECO:0000256" key="1">
    <source>
        <dbReference type="SAM" id="SignalP"/>
    </source>
</evidence>
<dbReference type="EMBL" id="JABBJJ010000152">
    <property type="protein sequence ID" value="NMO18745.1"/>
    <property type="molecule type" value="Genomic_DNA"/>
</dbReference>
<comment type="caution">
    <text evidence="2">The sequence shown here is derived from an EMBL/GenBank/DDBJ whole genome shotgun (WGS) entry which is preliminary data.</text>
</comment>
<keyword evidence="3" id="KW-1185">Reference proteome</keyword>